<dbReference type="NCBIfam" id="TIGR00682">
    <property type="entry name" value="lpxK"/>
    <property type="match status" value="1"/>
</dbReference>
<dbReference type="EMBL" id="FXUL01000005">
    <property type="protein sequence ID" value="SMP57620.1"/>
    <property type="molecule type" value="Genomic_DNA"/>
</dbReference>
<evidence type="ECO:0000256" key="11">
    <source>
        <dbReference type="ARBA" id="ARBA00023098"/>
    </source>
</evidence>
<evidence type="ECO:0000256" key="3">
    <source>
        <dbReference type="ARBA" id="ARBA00012071"/>
    </source>
</evidence>
<comment type="function">
    <text evidence="1 13">Transfers the gamma-phosphate of ATP to the 4'-position of a tetraacyldisaccharide 1-phosphate intermediate (termed DS-1-P) to form tetraacyldisaccharide 1,4'-bis-phosphate (lipid IVA).</text>
</comment>
<comment type="catalytic activity">
    <reaction evidence="13">
        <text>a lipid A disaccharide + ATP = a lipid IVA + ADP + H(+)</text>
        <dbReference type="Rhea" id="RHEA:67840"/>
        <dbReference type="ChEBI" id="CHEBI:15378"/>
        <dbReference type="ChEBI" id="CHEBI:30616"/>
        <dbReference type="ChEBI" id="CHEBI:176343"/>
        <dbReference type="ChEBI" id="CHEBI:176425"/>
        <dbReference type="ChEBI" id="CHEBI:456216"/>
        <dbReference type="EC" id="2.7.1.130"/>
    </reaction>
</comment>
<keyword evidence="16" id="KW-1185">Reference proteome</keyword>
<accession>A0ABY1Q5D7</accession>
<protein>
    <recommendedName>
        <fullName evidence="4 13">Tetraacyldisaccharide 4'-kinase</fullName>
        <ecNumber evidence="3 13">2.7.1.130</ecNumber>
    </recommendedName>
    <alternativeName>
        <fullName evidence="12 13">Lipid A 4'-kinase</fullName>
    </alternativeName>
</protein>
<dbReference type="InterPro" id="IPR003758">
    <property type="entry name" value="LpxK"/>
</dbReference>
<evidence type="ECO:0000256" key="5">
    <source>
        <dbReference type="ARBA" id="ARBA00022516"/>
    </source>
</evidence>
<keyword evidence="14" id="KW-0472">Membrane</keyword>
<evidence type="ECO:0000313" key="16">
    <source>
        <dbReference type="Proteomes" id="UP001158049"/>
    </source>
</evidence>
<keyword evidence="11 13" id="KW-0443">Lipid metabolism</keyword>
<dbReference type="Pfam" id="PF02606">
    <property type="entry name" value="LpxK"/>
    <property type="match status" value="1"/>
</dbReference>
<dbReference type="PANTHER" id="PTHR42724">
    <property type="entry name" value="TETRAACYLDISACCHARIDE 4'-KINASE"/>
    <property type="match status" value="1"/>
</dbReference>
<name>A0ABY1Q5D7_9BURK</name>
<keyword evidence="10 13" id="KW-0067">ATP-binding</keyword>
<reference evidence="15 16" key="1">
    <citation type="submission" date="2017-05" db="EMBL/GenBank/DDBJ databases">
        <authorList>
            <person name="Varghese N."/>
            <person name="Submissions S."/>
        </authorList>
    </citation>
    <scope>NUCLEOTIDE SEQUENCE [LARGE SCALE GENOMIC DNA]</scope>
    <source>
        <strain evidence="15 16">DSM 26001</strain>
    </source>
</reference>
<comment type="pathway">
    <text evidence="2 13">Glycolipid biosynthesis; lipid IV(A) biosynthesis; lipid IV(A) from (3R)-3-hydroxytetradecanoyl-[acyl-carrier-protein] and UDP-N-acetyl-alpha-D-glucosamine: step 6/6.</text>
</comment>
<keyword evidence="14" id="KW-0812">Transmembrane</keyword>
<evidence type="ECO:0000256" key="6">
    <source>
        <dbReference type="ARBA" id="ARBA00022556"/>
    </source>
</evidence>
<keyword evidence="8 13" id="KW-0547">Nucleotide-binding</keyword>
<proteinExistence type="inferred from homology"/>
<dbReference type="PANTHER" id="PTHR42724:SF1">
    <property type="entry name" value="TETRAACYLDISACCHARIDE 4'-KINASE, MITOCHONDRIAL-RELATED"/>
    <property type="match status" value="1"/>
</dbReference>
<evidence type="ECO:0000256" key="14">
    <source>
        <dbReference type="SAM" id="Phobius"/>
    </source>
</evidence>
<evidence type="ECO:0000256" key="4">
    <source>
        <dbReference type="ARBA" id="ARBA00016436"/>
    </source>
</evidence>
<sequence>MASSPSGLHAAFHRIWRRRGPAAWLLLPVSLLFGLLTGLRRRLYRAGLLRAERLPVPVLVVGNIFVGGTGKTPLTIWLAQRLRAAGFHPGVVSRGYGASLDGPRLVSADASPDEVGDEPLLIARHAGCPMAVGPARAAAGRALLAAHPDVDLLLLDDGLQHYALARDLEIILFDGRGAGNGWLLPAGPLREPLSRRRDVTVVNGGAAPGMPADAFGMELRGEWAVQLAPPHGRMRLSALAARAPALKIAAAAGIGNPERYFAMLEGQGLRFERMPLPDHYAFDDNPFGGSSADVILITEKDAVKCRHSDALRNDARLWFVPVEAVIDAALADYIVEKLRGFPTDRHPGLPDLQTPAGL</sequence>
<feature type="transmembrane region" description="Helical" evidence="14">
    <location>
        <begin position="22"/>
        <end position="39"/>
    </location>
</feature>
<organism evidence="15 16">
    <name type="scientific">Noviherbaspirillum suwonense</name>
    <dbReference type="NCBI Taxonomy" id="1224511"/>
    <lineage>
        <taxon>Bacteria</taxon>
        <taxon>Pseudomonadati</taxon>
        <taxon>Pseudomonadota</taxon>
        <taxon>Betaproteobacteria</taxon>
        <taxon>Burkholderiales</taxon>
        <taxon>Oxalobacteraceae</taxon>
        <taxon>Noviherbaspirillum</taxon>
    </lineage>
</organism>
<evidence type="ECO:0000256" key="12">
    <source>
        <dbReference type="ARBA" id="ARBA00029757"/>
    </source>
</evidence>
<evidence type="ECO:0000313" key="15">
    <source>
        <dbReference type="EMBL" id="SMP57620.1"/>
    </source>
</evidence>
<keyword evidence="5 13" id="KW-0444">Lipid biosynthesis</keyword>
<dbReference type="GO" id="GO:0016301">
    <property type="term" value="F:kinase activity"/>
    <property type="evidence" value="ECO:0007669"/>
    <property type="project" value="UniProtKB-KW"/>
</dbReference>
<evidence type="ECO:0000256" key="13">
    <source>
        <dbReference type="HAMAP-Rule" id="MF_00409"/>
    </source>
</evidence>
<keyword evidence="7 13" id="KW-0808">Transferase</keyword>
<comment type="caution">
    <text evidence="15">The sequence shown here is derived from an EMBL/GenBank/DDBJ whole genome shotgun (WGS) entry which is preliminary data.</text>
</comment>
<dbReference type="SUPFAM" id="SSF52540">
    <property type="entry name" value="P-loop containing nucleoside triphosphate hydrolases"/>
    <property type="match status" value="1"/>
</dbReference>
<dbReference type="InterPro" id="IPR027417">
    <property type="entry name" value="P-loop_NTPase"/>
</dbReference>
<dbReference type="RefSeq" id="WP_283441993.1">
    <property type="nucleotide sequence ID" value="NZ_FXUL01000005.1"/>
</dbReference>
<dbReference type="EC" id="2.7.1.130" evidence="3 13"/>
<evidence type="ECO:0000256" key="2">
    <source>
        <dbReference type="ARBA" id="ARBA00004870"/>
    </source>
</evidence>
<dbReference type="Proteomes" id="UP001158049">
    <property type="component" value="Unassembled WGS sequence"/>
</dbReference>
<keyword evidence="9 13" id="KW-0418">Kinase</keyword>
<evidence type="ECO:0000256" key="9">
    <source>
        <dbReference type="ARBA" id="ARBA00022777"/>
    </source>
</evidence>
<keyword evidence="6 13" id="KW-0441">Lipid A biosynthesis</keyword>
<comment type="similarity">
    <text evidence="13">Belongs to the LpxK family.</text>
</comment>
<evidence type="ECO:0000256" key="8">
    <source>
        <dbReference type="ARBA" id="ARBA00022741"/>
    </source>
</evidence>
<evidence type="ECO:0000256" key="7">
    <source>
        <dbReference type="ARBA" id="ARBA00022679"/>
    </source>
</evidence>
<feature type="binding site" evidence="13">
    <location>
        <begin position="65"/>
        <end position="72"/>
    </location>
    <ligand>
        <name>ATP</name>
        <dbReference type="ChEBI" id="CHEBI:30616"/>
    </ligand>
</feature>
<evidence type="ECO:0000256" key="1">
    <source>
        <dbReference type="ARBA" id="ARBA00002274"/>
    </source>
</evidence>
<keyword evidence="14" id="KW-1133">Transmembrane helix</keyword>
<dbReference type="HAMAP" id="MF_00409">
    <property type="entry name" value="LpxK"/>
    <property type="match status" value="1"/>
</dbReference>
<gene>
    <name evidence="13" type="primary">lpxK</name>
    <name evidence="15" type="ORF">SAMN06295970_105127</name>
</gene>
<evidence type="ECO:0000256" key="10">
    <source>
        <dbReference type="ARBA" id="ARBA00022840"/>
    </source>
</evidence>